<dbReference type="Gene3D" id="3.40.50.2000">
    <property type="entry name" value="Glycogen Phosphorylase B"/>
    <property type="match status" value="1"/>
</dbReference>
<dbReference type="KEGG" id="rher:EHE19_000775"/>
<sequence length="409" mass="46326">MYNIAIRADGGPAVGMGHIMRCLAIAEQLKILGCRIYFLCRYKQGLDRIKAMGFEAFEIVIKTDETQGQNCEKENEKTNSGFNYGSIEELKEDILATCAIIKQQGCDLILIDKYNLSSDYFINIKTLGIKLAFIDDLNLFDCPADIIINGNINAKLLGYKQCFAGQKLLLGTNYTPLRSEFRDVHERKTRYLSGWQYMPQSLNGREIPVQSVRHKADANDLIDYSQLEGNYNKSKVPEIMITTGGADPYNITGKFLELLLADNKTSDFRYNVIVNSGFIYKDKIEKIANNNSNIVLYIDYKCLSEVMLRSDIAISSGGSTLYELCSCGTPTMAFIMADNQQGIVDMLSSEGYIQQLGWHYEIEKYNVMQRVYDLIMDYGLRKRYSQRMQELVDGRGASRIASEIVSIID</sequence>
<dbReference type="Proteomes" id="UP000306409">
    <property type="component" value="Chromosome"/>
</dbReference>
<dbReference type="PANTHER" id="PTHR21015:SF22">
    <property type="entry name" value="GLYCOSYLTRANSFERASE"/>
    <property type="match status" value="1"/>
</dbReference>
<dbReference type="PANTHER" id="PTHR21015">
    <property type="entry name" value="UDP-N-ACETYLGLUCOSAMINE--N-ACETYLMURAMYL-(PENTAPEPTIDE) PYROPHOSPHORYL-UNDECAPRENOL N-ACETYLGLUCOSAMINE TRANSFERASE 1"/>
    <property type="match status" value="1"/>
</dbReference>
<accession>A0A4V6ENX7</accession>
<dbReference type="Gene3D" id="3.40.50.11190">
    <property type="match status" value="1"/>
</dbReference>
<dbReference type="GO" id="GO:0016757">
    <property type="term" value="F:glycosyltransferase activity"/>
    <property type="evidence" value="ECO:0007669"/>
    <property type="project" value="TreeGrafter"/>
</dbReference>
<organism evidence="1 2">
    <name type="scientific">Ruminiclostridium herbifermentans</name>
    <dbReference type="NCBI Taxonomy" id="2488810"/>
    <lineage>
        <taxon>Bacteria</taxon>
        <taxon>Bacillati</taxon>
        <taxon>Bacillota</taxon>
        <taxon>Clostridia</taxon>
        <taxon>Eubacteriales</taxon>
        <taxon>Oscillospiraceae</taxon>
        <taxon>Ruminiclostridium</taxon>
    </lineage>
</organism>
<evidence type="ECO:0000313" key="2">
    <source>
        <dbReference type="Proteomes" id="UP000306409"/>
    </source>
</evidence>
<dbReference type="OrthoDB" id="9805604at2"/>
<evidence type="ECO:0000313" key="1">
    <source>
        <dbReference type="EMBL" id="QNU67123.1"/>
    </source>
</evidence>
<dbReference type="RefSeq" id="WP_137697189.1">
    <property type="nucleotide sequence ID" value="NZ_CP061336.1"/>
</dbReference>
<proteinExistence type="predicted"/>
<dbReference type="SUPFAM" id="SSF53756">
    <property type="entry name" value="UDP-Glycosyltransferase/glycogen phosphorylase"/>
    <property type="match status" value="1"/>
</dbReference>
<dbReference type="EMBL" id="CP061336">
    <property type="protein sequence ID" value="QNU67123.1"/>
    <property type="molecule type" value="Genomic_DNA"/>
</dbReference>
<gene>
    <name evidence="1" type="ORF">EHE19_000775</name>
</gene>
<protein>
    <recommendedName>
        <fullName evidence="3">UDP-2,4-diacetamido-2,4, 6-trideoxy-beta-L-altropyranose hydrolase</fullName>
    </recommendedName>
</protein>
<dbReference type="AlphaFoldDB" id="A0A4V6ENX7"/>
<evidence type="ECO:0008006" key="3">
    <source>
        <dbReference type="Google" id="ProtNLM"/>
    </source>
</evidence>
<reference evidence="1 2" key="1">
    <citation type="submission" date="2020-09" db="EMBL/GenBank/DDBJ databases">
        <title>Characterization and genome sequencing of Ruminiclostridium sp. nov. MA18.</title>
        <authorList>
            <person name="Rettenmaier R."/>
            <person name="Kowollik M.-L."/>
            <person name="Liebl W."/>
            <person name="Zverlov V."/>
        </authorList>
    </citation>
    <scope>NUCLEOTIDE SEQUENCE [LARGE SCALE GENOMIC DNA]</scope>
    <source>
        <strain evidence="1 2">MA18</strain>
    </source>
</reference>
<name>A0A4V6ENX7_9FIRM</name>
<keyword evidence="2" id="KW-1185">Reference proteome</keyword>